<reference evidence="2" key="2">
    <citation type="submission" date="2021-09" db="EMBL/GenBank/DDBJ databases">
        <authorList>
            <person name="Gilroy R."/>
        </authorList>
    </citation>
    <scope>NUCLEOTIDE SEQUENCE</scope>
    <source>
        <strain evidence="2">CHK135-1449</strain>
    </source>
</reference>
<dbReference type="Pfam" id="PF11738">
    <property type="entry name" value="DUF3298"/>
    <property type="match status" value="1"/>
</dbReference>
<proteinExistence type="predicted"/>
<evidence type="ECO:0000259" key="1">
    <source>
        <dbReference type="Pfam" id="PF11738"/>
    </source>
</evidence>
<dbReference type="EMBL" id="DYWX01000017">
    <property type="protein sequence ID" value="HJF26947.1"/>
    <property type="molecule type" value="Genomic_DNA"/>
</dbReference>
<gene>
    <name evidence="2" type="ORF">K8V79_01600</name>
</gene>
<evidence type="ECO:0000313" key="3">
    <source>
        <dbReference type="Proteomes" id="UP000787156"/>
    </source>
</evidence>
<protein>
    <submittedName>
        <fullName evidence="2">RsiV family protein</fullName>
    </submittedName>
</protein>
<feature type="domain" description="DUF3298" evidence="1">
    <location>
        <begin position="174"/>
        <end position="227"/>
    </location>
</feature>
<organism evidence="2 3">
    <name type="scientific">Acinetobacter lwoffii</name>
    <dbReference type="NCBI Taxonomy" id="28090"/>
    <lineage>
        <taxon>Bacteria</taxon>
        <taxon>Pseudomonadati</taxon>
        <taxon>Pseudomonadota</taxon>
        <taxon>Gammaproteobacteria</taxon>
        <taxon>Moraxellales</taxon>
        <taxon>Moraxellaceae</taxon>
        <taxon>Acinetobacter</taxon>
    </lineage>
</organism>
<dbReference type="PROSITE" id="PS51257">
    <property type="entry name" value="PROKAR_LIPOPROTEIN"/>
    <property type="match status" value="1"/>
</dbReference>
<reference evidence="2" key="1">
    <citation type="journal article" date="2021" name="PeerJ">
        <title>Extensive microbial diversity within the chicken gut microbiome revealed by metagenomics and culture.</title>
        <authorList>
            <person name="Gilroy R."/>
            <person name="Ravi A."/>
            <person name="Getino M."/>
            <person name="Pursley I."/>
            <person name="Horton D.L."/>
            <person name="Alikhan N.F."/>
            <person name="Baker D."/>
            <person name="Gharbi K."/>
            <person name="Hall N."/>
            <person name="Watson M."/>
            <person name="Adriaenssens E.M."/>
            <person name="Foster-Nyarko E."/>
            <person name="Jarju S."/>
            <person name="Secka A."/>
            <person name="Antonio M."/>
            <person name="Oren A."/>
            <person name="Chaudhuri R.R."/>
            <person name="La Ragione R."/>
            <person name="Hildebrand F."/>
            <person name="Pallen M.J."/>
        </authorList>
    </citation>
    <scope>NUCLEOTIDE SEQUENCE</scope>
    <source>
        <strain evidence="2">CHK135-1449</strain>
    </source>
</reference>
<accession>A0A9D2UR23</accession>
<dbReference type="InterPro" id="IPR037126">
    <property type="entry name" value="PdaC/RsiV-like_sf"/>
</dbReference>
<name>A0A9D2UR23_ACILW</name>
<dbReference type="Gene3D" id="3.90.640.20">
    <property type="entry name" value="Heat-shock cognate protein, ATPase"/>
    <property type="match status" value="1"/>
</dbReference>
<evidence type="ECO:0000313" key="2">
    <source>
        <dbReference type="EMBL" id="HJF26947.1"/>
    </source>
</evidence>
<sequence length="246" mass="28263">MKQYPFYILRWLSISSVFMLGLYGCQPGSQNKTQKDEIKIEAKTVPVQEAAPIVCDKEGCVRFDLSTVDTHIPWIDQYFIERIKRTEPVAFSPLVSAQAQSRLIDQRRIRVSYVGQQGPIATFVLESSHLAKASGRRIQHQEYINLDLEHKKRLALHEIMLATREAELMNVVDQQYPNKLKKGKVKQSQLRLSDNYYLDRQGLVLVYPQNELSLGAQGVLELKVPYSQLNGILQPRYLPVVPKERP</sequence>
<dbReference type="AlphaFoldDB" id="A0A9D2UR23"/>
<dbReference type="Proteomes" id="UP000787156">
    <property type="component" value="Unassembled WGS sequence"/>
</dbReference>
<comment type="caution">
    <text evidence="2">The sequence shown here is derived from an EMBL/GenBank/DDBJ whole genome shotgun (WGS) entry which is preliminary data.</text>
</comment>
<dbReference type="InterPro" id="IPR021729">
    <property type="entry name" value="DUF3298"/>
</dbReference>